<sequence>MGLRLKDGVDITKEPYKTAYEKYQNKLKFITVKNNHLRADNIDLLNNSIIDILE</sequence>
<reference evidence="2" key="1">
    <citation type="submission" date="2018-06" db="EMBL/GenBank/DDBJ databases">
        <authorList>
            <consortium name="Pathogen Informatics"/>
        </authorList>
    </citation>
    <scope>NUCLEOTIDE SEQUENCE [LARGE SCALE GENOMIC DNA]</scope>
    <source>
        <strain evidence="2">NCTC10115</strain>
    </source>
</reference>
<dbReference type="AlphaFoldDB" id="A0A3B0PDN1"/>
<proteinExistence type="predicted"/>
<evidence type="ECO:0000313" key="2">
    <source>
        <dbReference type="Proteomes" id="UP000260136"/>
    </source>
</evidence>
<protein>
    <submittedName>
        <fullName evidence="1">Coproporphyrinogen III oxidase</fullName>
    </submittedName>
</protein>
<gene>
    <name evidence="1" type="ORF">NCTC10115_00374</name>
</gene>
<organism evidence="1 2">
    <name type="scientific">Mycoplasmoides gallisepticum</name>
    <name type="common">Mycoplasma gallisepticum</name>
    <dbReference type="NCBI Taxonomy" id="2096"/>
    <lineage>
        <taxon>Bacteria</taxon>
        <taxon>Bacillati</taxon>
        <taxon>Mycoplasmatota</taxon>
        <taxon>Mycoplasmoidales</taxon>
        <taxon>Mycoplasmoidaceae</taxon>
        <taxon>Mycoplasmoides</taxon>
    </lineage>
</organism>
<evidence type="ECO:0000313" key="1">
    <source>
        <dbReference type="EMBL" id="SYV94067.1"/>
    </source>
</evidence>
<dbReference type="Proteomes" id="UP000260136">
    <property type="component" value="Chromosome"/>
</dbReference>
<dbReference type="EMBL" id="LS991952">
    <property type="protein sequence ID" value="SYV94067.1"/>
    <property type="molecule type" value="Genomic_DNA"/>
</dbReference>
<accession>A0A3B0PDN1</accession>
<name>A0A3B0PDN1_MYCGL</name>